<dbReference type="KEGG" id="abm:ABSDF_p20009"/>
<name>B0VVC2_ACIBS</name>
<dbReference type="HOGENOM" id="CLU_106163_0_0_6"/>
<gene>
    <name evidence="1" type="ORF">ABSDF_p20009</name>
</gene>
<protein>
    <submittedName>
        <fullName evidence="1">Uncharacterized protein</fullName>
    </submittedName>
</protein>
<evidence type="ECO:0000313" key="1">
    <source>
        <dbReference type="EMBL" id="CAP02952.1"/>
    </source>
</evidence>
<dbReference type="AlphaFoldDB" id="B0VVC2"/>
<dbReference type="Proteomes" id="UP000001741">
    <property type="component" value="Plasmid p2ABSDF"/>
</dbReference>
<organism evidence="1 2">
    <name type="scientific">Acinetobacter baumannii (strain SDF)</name>
    <dbReference type="NCBI Taxonomy" id="509170"/>
    <lineage>
        <taxon>Bacteria</taxon>
        <taxon>Pseudomonadati</taxon>
        <taxon>Pseudomonadota</taxon>
        <taxon>Gammaproteobacteria</taxon>
        <taxon>Moraxellales</taxon>
        <taxon>Moraxellaceae</taxon>
        <taxon>Acinetobacter</taxon>
        <taxon>Acinetobacter calcoaceticus/baumannii complex</taxon>
    </lineage>
</organism>
<keyword evidence="1" id="KW-0614">Plasmid</keyword>
<reference evidence="1 2" key="1">
    <citation type="journal article" date="2008" name="PLoS ONE">
        <title>Comparative analysis of Acinetobacters: three genomes for three lifestyles.</title>
        <authorList>
            <person name="Vallenet D."/>
            <person name="Nordmann P."/>
            <person name="Barbe V."/>
            <person name="Poirel L."/>
            <person name="Mangenot S."/>
            <person name="Bataille E."/>
            <person name="Dossat C."/>
            <person name="Gas S."/>
            <person name="Kreimeyer A."/>
            <person name="Lenoble P."/>
            <person name="Oztas S."/>
            <person name="Poulain J."/>
            <person name="Segurens B."/>
            <person name="Robert C."/>
            <person name="Abergel C."/>
            <person name="Claverie J.M."/>
            <person name="Raoult D."/>
            <person name="Medigue C."/>
            <person name="Weissenbach J."/>
            <person name="Cruveiller S."/>
        </authorList>
    </citation>
    <scope>NUCLEOTIDE SEQUENCE [LARGE SCALE GENOMIC DNA]</scope>
    <source>
        <strain evidence="1 2">SDF</strain>
        <plasmid evidence="2">p2ABSDF</plasmid>
    </source>
</reference>
<evidence type="ECO:0000313" key="2">
    <source>
        <dbReference type="Proteomes" id="UP000001741"/>
    </source>
</evidence>
<proteinExistence type="predicted"/>
<dbReference type="EMBL" id="CU468232">
    <property type="protein sequence ID" value="CAP02952.1"/>
    <property type="molecule type" value="Genomic_DNA"/>
</dbReference>
<accession>B0VVC2</accession>
<geneLocation type="plasmid" evidence="1 2">
    <name>p2ABSDF</name>
</geneLocation>
<sequence>MTMIISAHLGDCILIASDKRSMTCHLETGNMQLATDEEQKIKLWCRGAITGSGETIFLNRIAQHFINFQEDATQLNQMDVIYDEIEKRILEGIPQKILLRNVIIFSIFNGHKTLLYSIPIESFFQPFKENGVYKIHPYMNEITEWSVDVSCFNVPPDMSNLQEFQRNLKPMASFKTQQEFIEYYIENLKHIFATHASIDPSITSSFDLYLQSCRNGESLAMHIANLQLGIPIPENLNYWDR</sequence>